<dbReference type="OrthoDB" id="8875216at2"/>
<sequence length="402" mass="43525">MKLVEPIVGWQAEMADIRRDIHAHPELAYEEVRTADLVARLLESWGIPTHKGLGITGVVGVIQGATQTGRAIGLRADMDALPMQEANTFSHASKHAGVMHACGHDGHTAMLLAAARYLAQHRDFPGTVYVIFQPAEEGFSGAKKMIDDGVFRQFPMEAVFGMHNWPGIDAGAFAVHDGPVMASSNTFEITIRGKGAHAAMPNLGHDPVMAAVQLAQAFQTIITREVDPLDPAVLSITQIHSGSADNVIPDEAVMRGTVRTFSDGAIDLIERRTREIATLTCQALNCSVQFDFHRRYPPTINNAGEAAFCAQVLQDIVGADKVELARAPSMGAEDFAFMLKEKPGCYVWIGNGHGDHRGSGHGLGPCMLHNSSYDFNDEVLPLGASYWVELARRRLAQPSEGD</sequence>
<evidence type="ECO:0000259" key="3">
    <source>
        <dbReference type="Pfam" id="PF07687"/>
    </source>
</evidence>
<dbReference type="InterPro" id="IPR017439">
    <property type="entry name" value="Amidohydrolase"/>
</dbReference>
<evidence type="ECO:0000313" key="4">
    <source>
        <dbReference type="EMBL" id="PVY61548.1"/>
    </source>
</evidence>
<organism evidence="4 5">
    <name type="scientific">Pusillimonas noertemannii</name>
    <dbReference type="NCBI Taxonomy" id="305977"/>
    <lineage>
        <taxon>Bacteria</taxon>
        <taxon>Pseudomonadati</taxon>
        <taxon>Pseudomonadota</taxon>
        <taxon>Betaproteobacteria</taxon>
        <taxon>Burkholderiales</taxon>
        <taxon>Alcaligenaceae</taxon>
        <taxon>Pusillimonas</taxon>
    </lineage>
</organism>
<dbReference type="Pfam" id="PF01546">
    <property type="entry name" value="Peptidase_M20"/>
    <property type="match status" value="1"/>
</dbReference>
<protein>
    <submittedName>
        <fullName evidence="4">Hippurate hydrolase</fullName>
    </submittedName>
</protein>
<dbReference type="SUPFAM" id="SSF53187">
    <property type="entry name" value="Zn-dependent exopeptidases"/>
    <property type="match status" value="1"/>
</dbReference>
<evidence type="ECO:0000256" key="1">
    <source>
        <dbReference type="ARBA" id="ARBA00022801"/>
    </source>
</evidence>
<dbReference type="PANTHER" id="PTHR11014">
    <property type="entry name" value="PEPTIDASE M20 FAMILY MEMBER"/>
    <property type="match status" value="1"/>
</dbReference>
<reference evidence="4 5" key="1">
    <citation type="submission" date="2018-04" db="EMBL/GenBank/DDBJ databases">
        <title>Genomic Encyclopedia of Type Strains, Phase IV (KMG-IV): sequencing the most valuable type-strain genomes for metagenomic binning, comparative biology and taxonomic classification.</title>
        <authorList>
            <person name="Goeker M."/>
        </authorList>
    </citation>
    <scope>NUCLEOTIDE SEQUENCE [LARGE SCALE GENOMIC DNA]</scope>
    <source>
        <strain evidence="4 5">DSM 10065</strain>
    </source>
</reference>
<dbReference type="EMBL" id="QEKO01000003">
    <property type="protein sequence ID" value="PVY61548.1"/>
    <property type="molecule type" value="Genomic_DNA"/>
</dbReference>
<evidence type="ECO:0000313" key="5">
    <source>
        <dbReference type="Proteomes" id="UP000246145"/>
    </source>
</evidence>
<dbReference type="GO" id="GO:0050118">
    <property type="term" value="F:N-acetyldiaminopimelate deacetylase activity"/>
    <property type="evidence" value="ECO:0007669"/>
    <property type="project" value="UniProtKB-ARBA"/>
</dbReference>
<dbReference type="PANTHER" id="PTHR11014:SF63">
    <property type="entry name" value="METALLOPEPTIDASE, PUTATIVE (AFU_ORTHOLOGUE AFUA_6G09600)-RELATED"/>
    <property type="match status" value="1"/>
</dbReference>
<dbReference type="RefSeq" id="WP_116518614.1">
    <property type="nucleotide sequence ID" value="NZ_JACCEX010000003.1"/>
</dbReference>
<dbReference type="InterPro" id="IPR036264">
    <property type="entry name" value="Bact_exopeptidase_dim_dom"/>
</dbReference>
<keyword evidence="1 4" id="KW-0378">Hydrolase</keyword>
<keyword evidence="2" id="KW-0464">Manganese</keyword>
<dbReference type="Pfam" id="PF07687">
    <property type="entry name" value="M20_dimer"/>
    <property type="match status" value="1"/>
</dbReference>
<dbReference type="InterPro" id="IPR002933">
    <property type="entry name" value="Peptidase_M20"/>
</dbReference>
<dbReference type="FunFam" id="3.30.70.360:FF:000001">
    <property type="entry name" value="N-acetyldiaminopimelate deacetylase"/>
    <property type="match status" value="1"/>
</dbReference>
<dbReference type="CDD" id="cd05666">
    <property type="entry name" value="M20_Acy1-like"/>
    <property type="match status" value="1"/>
</dbReference>
<dbReference type="STRING" id="1231391.GCA_000308195_02386"/>
<keyword evidence="5" id="KW-1185">Reference proteome</keyword>
<dbReference type="PIRSF" id="PIRSF005962">
    <property type="entry name" value="Pept_M20D_amidohydro"/>
    <property type="match status" value="1"/>
</dbReference>
<dbReference type="SUPFAM" id="SSF55031">
    <property type="entry name" value="Bacterial exopeptidase dimerisation domain"/>
    <property type="match status" value="1"/>
</dbReference>
<dbReference type="GO" id="GO:0046872">
    <property type="term" value="F:metal ion binding"/>
    <property type="evidence" value="ECO:0007669"/>
    <property type="project" value="UniProtKB-KW"/>
</dbReference>
<name>A0A2U1CKN1_9BURK</name>
<proteinExistence type="predicted"/>
<feature type="binding site" evidence="2">
    <location>
        <position position="137"/>
    </location>
    <ligand>
        <name>Mn(2+)</name>
        <dbReference type="ChEBI" id="CHEBI:29035"/>
        <label>2</label>
    </ligand>
</feature>
<dbReference type="AlphaFoldDB" id="A0A2U1CKN1"/>
<keyword evidence="2" id="KW-0479">Metal-binding</keyword>
<gene>
    <name evidence="4" type="ORF">C7440_2272</name>
</gene>
<comment type="cofactor">
    <cofactor evidence="2">
        <name>Mn(2+)</name>
        <dbReference type="ChEBI" id="CHEBI:29035"/>
    </cofactor>
    <text evidence="2">The Mn(2+) ion enhances activity.</text>
</comment>
<feature type="binding site" evidence="2">
    <location>
        <position position="104"/>
    </location>
    <ligand>
        <name>Mn(2+)</name>
        <dbReference type="ChEBI" id="CHEBI:29035"/>
        <label>2</label>
    </ligand>
</feature>
<dbReference type="GO" id="GO:0019877">
    <property type="term" value="P:diaminopimelate biosynthetic process"/>
    <property type="evidence" value="ECO:0007669"/>
    <property type="project" value="UniProtKB-ARBA"/>
</dbReference>
<feature type="domain" description="Peptidase M20 dimerisation" evidence="3">
    <location>
        <begin position="185"/>
        <end position="260"/>
    </location>
</feature>
<dbReference type="Gene3D" id="3.30.70.360">
    <property type="match status" value="1"/>
</dbReference>
<feature type="binding site" evidence="2">
    <location>
        <position position="369"/>
    </location>
    <ligand>
        <name>Mn(2+)</name>
        <dbReference type="ChEBI" id="CHEBI:29035"/>
        <label>2</label>
    </ligand>
</feature>
<feature type="binding site" evidence="2">
    <location>
        <position position="163"/>
    </location>
    <ligand>
        <name>Mn(2+)</name>
        <dbReference type="ChEBI" id="CHEBI:29035"/>
        <label>2</label>
    </ligand>
</feature>
<evidence type="ECO:0000256" key="2">
    <source>
        <dbReference type="PIRSR" id="PIRSR005962-1"/>
    </source>
</evidence>
<accession>A0A2U1CKN1</accession>
<dbReference type="InterPro" id="IPR011650">
    <property type="entry name" value="Peptidase_M20_dimer"/>
</dbReference>
<comment type="caution">
    <text evidence="4">The sequence shown here is derived from an EMBL/GenBank/DDBJ whole genome shotgun (WGS) entry which is preliminary data.</text>
</comment>
<feature type="binding site" evidence="2">
    <location>
        <position position="102"/>
    </location>
    <ligand>
        <name>Mn(2+)</name>
        <dbReference type="ChEBI" id="CHEBI:29035"/>
        <label>2</label>
    </ligand>
</feature>
<dbReference type="Gene3D" id="3.40.630.10">
    <property type="entry name" value="Zn peptidases"/>
    <property type="match status" value="1"/>
</dbReference>
<dbReference type="Proteomes" id="UP000246145">
    <property type="component" value="Unassembled WGS sequence"/>
</dbReference>
<dbReference type="NCBIfam" id="TIGR01891">
    <property type="entry name" value="amidohydrolases"/>
    <property type="match status" value="1"/>
</dbReference>